<dbReference type="AlphaFoldDB" id="A0A1S2M5K3"/>
<evidence type="ECO:0000256" key="1">
    <source>
        <dbReference type="SAM" id="Phobius"/>
    </source>
</evidence>
<keyword evidence="1" id="KW-0812">Transmembrane</keyword>
<accession>A0A1S2M5K3</accession>
<evidence type="ECO:0000313" key="3">
    <source>
        <dbReference type="EMBL" id="OIJ20062.1"/>
    </source>
</evidence>
<evidence type="ECO:0008006" key="4">
    <source>
        <dbReference type="Google" id="ProtNLM"/>
    </source>
</evidence>
<gene>
    <name evidence="3" type="ORF">AWH56_08830</name>
    <name evidence="2" type="ORF">AWH56_11385</name>
</gene>
<dbReference type="EMBL" id="LQXD01000076">
    <property type="protein sequence ID" value="OIJ20062.1"/>
    <property type="molecule type" value="Genomic_DNA"/>
</dbReference>
<reference evidence="3" key="1">
    <citation type="submission" date="2016-10" db="EMBL/GenBank/DDBJ databases">
        <title>Draft genome sequences of four alkaliphilic bacteria belonging to the Anaerobacillus genus.</title>
        <authorList>
            <person name="Bassil N.M."/>
            <person name="Lloyd J.R."/>
        </authorList>
    </citation>
    <scope>NUCLEOTIDE SEQUENCE [LARGE SCALE GENOMIC DNA]</scope>
    <source>
        <strain evidence="3">NB2006</strain>
    </source>
</reference>
<feature type="transmembrane region" description="Helical" evidence="1">
    <location>
        <begin position="44"/>
        <end position="60"/>
    </location>
</feature>
<feature type="transmembrane region" description="Helical" evidence="1">
    <location>
        <begin position="95"/>
        <end position="118"/>
    </location>
</feature>
<feature type="transmembrane region" description="Helical" evidence="1">
    <location>
        <begin position="124"/>
        <end position="145"/>
    </location>
</feature>
<name>A0A1S2M5K3_9BACI</name>
<proteinExistence type="predicted"/>
<dbReference type="EMBL" id="LQXD01000102">
    <property type="protein sequence ID" value="OIJ16396.1"/>
    <property type="molecule type" value="Genomic_DNA"/>
</dbReference>
<feature type="transmembrane region" description="Helical" evidence="1">
    <location>
        <begin position="20"/>
        <end position="37"/>
    </location>
</feature>
<keyword evidence="1" id="KW-1133">Transmembrane helix</keyword>
<evidence type="ECO:0000313" key="2">
    <source>
        <dbReference type="EMBL" id="OIJ16396.1"/>
    </source>
</evidence>
<sequence length="173" mass="20201">MKKREKIGELYSSTNNLSVIYQSVFSLLLLIYMIFEWKNFLNSDISNISTFIILALIFFHKYPHEFLHYITATFLGYKSIIVIKKRLCIIKGDIVPIHFIIIALSPLVFDLVIIVILWTLFPVVTFIGLSFIAISITSSSSDLYFATKAAPYLRSWNYYLRYNKQSHFTLYSK</sequence>
<organism evidence="3">
    <name type="scientific">Anaerobacillus isosaccharinicus</name>
    <dbReference type="NCBI Taxonomy" id="1532552"/>
    <lineage>
        <taxon>Bacteria</taxon>
        <taxon>Bacillati</taxon>
        <taxon>Bacillota</taxon>
        <taxon>Bacilli</taxon>
        <taxon>Bacillales</taxon>
        <taxon>Bacillaceae</taxon>
        <taxon>Anaerobacillus</taxon>
    </lineage>
</organism>
<comment type="caution">
    <text evidence="3">The sequence shown here is derived from an EMBL/GenBank/DDBJ whole genome shotgun (WGS) entry which is preliminary data.</text>
</comment>
<keyword evidence="1" id="KW-0472">Membrane</keyword>
<protein>
    <recommendedName>
        <fullName evidence="4">DUF3267 domain-containing protein</fullName>
    </recommendedName>
</protein>